<dbReference type="PROSITE" id="PS51379">
    <property type="entry name" value="4FE4S_FER_2"/>
    <property type="match status" value="2"/>
</dbReference>
<dbReference type="InterPro" id="IPR007202">
    <property type="entry name" value="4Fe-4S_dom"/>
</dbReference>
<feature type="binding site" evidence="12 13">
    <location>
        <position position="71"/>
    </location>
    <ligand>
        <name>[4Fe-4S] cluster</name>
        <dbReference type="ChEBI" id="CHEBI:49883"/>
        <label>1</label>
    </ligand>
</feature>
<keyword evidence="2 12" id="KW-1003">Cell membrane</keyword>
<dbReference type="InterPro" id="IPR050294">
    <property type="entry name" value="RnfB_subfamily"/>
</dbReference>
<dbReference type="Pfam" id="PF04060">
    <property type="entry name" value="FeS"/>
    <property type="match status" value="1"/>
</dbReference>
<dbReference type="GO" id="GO:0051539">
    <property type="term" value="F:4 iron, 4 sulfur cluster binding"/>
    <property type="evidence" value="ECO:0007669"/>
    <property type="project" value="UniProtKB-UniRule"/>
</dbReference>
<evidence type="ECO:0000313" key="16">
    <source>
        <dbReference type="EMBL" id="BCB28769.1"/>
    </source>
</evidence>
<evidence type="ECO:0000256" key="3">
    <source>
        <dbReference type="ARBA" id="ARBA00022485"/>
    </source>
</evidence>
<evidence type="ECO:0000259" key="14">
    <source>
        <dbReference type="PROSITE" id="PS51379"/>
    </source>
</evidence>
<keyword evidence="5 12" id="KW-0479">Metal-binding</keyword>
<keyword evidence="10 12" id="KW-0411">Iron-sulfur</keyword>
<dbReference type="RefSeq" id="WP_173068689.1">
    <property type="nucleotide sequence ID" value="NZ_AP022853.1"/>
</dbReference>
<evidence type="ECO:0000256" key="9">
    <source>
        <dbReference type="ARBA" id="ARBA00023004"/>
    </source>
</evidence>
<dbReference type="KEGG" id="slac:SKTS_36550"/>
<dbReference type="InterPro" id="IPR017896">
    <property type="entry name" value="4Fe4S_Fe-S-bd"/>
</dbReference>
<organism evidence="16 17">
    <name type="scientific">Sulfurimicrobium lacus</name>
    <dbReference type="NCBI Taxonomy" id="2715678"/>
    <lineage>
        <taxon>Bacteria</taxon>
        <taxon>Pseudomonadati</taxon>
        <taxon>Pseudomonadota</taxon>
        <taxon>Betaproteobacteria</taxon>
        <taxon>Nitrosomonadales</taxon>
        <taxon>Sulfuricellaceae</taxon>
        <taxon>Sulfurimicrobium</taxon>
    </lineage>
</organism>
<sequence length="179" mass="18682">MLIAVGSLTVMGIALGGILGAAARFLAVEENPLEEELKAMLPGSQCGQCGYVGCGQAAAALAKDEAPVTLCPPGGRAVAEALAKKLGVTADLSEHEEKVPQYAVVREEFCVGCTLCIKECSVDAIVGANKLMHSVIVEACHGCGKCVKVCPTEAIEMRNVAETLGTWHWAKPEAEHVLH</sequence>
<comment type="similarity">
    <text evidence="12">Belongs to the 4Fe4S bacterial-type ferredoxin family. RnfB subfamily.</text>
</comment>
<evidence type="ECO:0000256" key="11">
    <source>
        <dbReference type="ARBA" id="ARBA00023136"/>
    </source>
</evidence>
<dbReference type="EMBL" id="AP022853">
    <property type="protein sequence ID" value="BCB28769.1"/>
    <property type="molecule type" value="Genomic_DNA"/>
</dbReference>
<feature type="binding site" evidence="12 13">
    <location>
        <position position="54"/>
    </location>
    <ligand>
        <name>[4Fe-4S] cluster</name>
        <dbReference type="ChEBI" id="CHEBI:49883"/>
        <label>1</label>
    </ligand>
</feature>
<dbReference type="PANTHER" id="PTHR42859:SF3">
    <property type="entry name" value="ION-TRANSLOCATING OXIDOREDUCTASE COMPLEX SUBUNIT B"/>
    <property type="match status" value="1"/>
</dbReference>
<keyword evidence="7 12" id="KW-1278">Translocase</keyword>
<evidence type="ECO:0000313" key="17">
    <source>
        <dbReference type="Proteomes" id="UP000502260"/>
    </source>
</evidence>
<gene>
    <name evidence="16" type="primary">rnfB_2</name>
    <name evidence="12" type="synonym">rnfB</name>
    <name evidence="16" type="ORF">SKTS_36550</name>
</gene>
<feature type="region of interest" description="Hydrophobic" evidence="12">
    <location>
        <begin position="1"/>
        <end position="23"/>
    </location>
</feature>
<evidence type="ECO:0000256" key="5">
    <source>
        <dbReference type="ARBA" id="ARBA00022723"/>
    </source>
</evidence>
<dbReference type="InterPro" id="IPR016463">
    <property type="entry name" value="RnfB/RsxB_Proteobac"/>
</dbReference>
<dbReference type="GO" id="GO:0022900">
    <property type="term" value="P:electron transport chain"/>
    <property type="evidence" value="ECO:0007669"/>
    <property type="project" value="UniProtKB-UniRule"/>
</dbReference>
<comment type="function">
    <text evidence="12">Part of a membrane-bound complex that couples electron transfer with translocation of ions across the membrane.</text>
</comment>
<dbReference type="PIRSF" id="PIRSF005784">
    <property type="entry name" value="Elect_transpt_RnfB"/>
    <property type="match status" value="1"/>
</dbReference>
<dbReference type="NCBIfam" id="TIGR01944">
    <property type="entry name" value="rnfB"/>
    <property type="match status" value="1"/>
</dbReference>
<keyword evidence="17" id="KW-1185">Reference proteome</keyword>
<protein>
    <recommendedName>
        <fullName evidence="12">Ion-translocating oxidoreductase complex subunit B</fullName>
        <ecNumber evidence="12">7.-.-.-</ecNumber>
    </recommendedName>
    <alternativeName>
        <fullName evidence="12">Rnf electron transport complex subunit B</fullName>
    </alternativeName>
</protein>
<feature type="domain" description="4Fe-4S" evidence="15">
    <location>
        <begin position="29"/>
        <end position="88"/>
    </location>
</feature>
<comment type="subcellular location">
    <subcellularLocation>
        <location evidence="12">Cell inner membrane</location>
    </subcellularLocation>
</comment>
<evidence type="ECO:0000259" key="15">
    <source>
        <dbReference type="PROSITE" id="PS51656"/>
    </source>
</evidence>
<feature type="binding site" evidence="12 13">
    <location>
        <position position="110"/>
    </location>
    <ligand>
        <name>[4Fe-4S] cluster</name>
        <dbReference type="ChEBI" id="CHEBI:49883"/>
        <label>2</label>
    </ligand>
</feature>
<comment type="caution">
    <text evidence="12">Lacks conserved residue(s) required for the propagation of feature annotation.</text>
</comment>
<accession>A0A6F8VJ72</accession>
<dbReference type="PROSITE" id="PS00198">
    <property type="entry name" value="4FE4S_FER_1"/>
    <property type="match status" value="1"/>
</dbReference>
<dbReference type="GO" id="GO:0005886">
    <property type="term" value="C:plasma membrane"/>
    <property type="evidence" value="ECO:0007669"/>
    <property type="project" value="UniProtKB-SubCell"/>
</dbReference>
<keyword evidence="9 12" id="KW-0408">Iron</keyword>
<feature type="binding site" evidence="12 13">
    <location>
        <position position="113"/>
    </location>
    <ligand>
        <name>[4Fe-4S] cluster</name>
        <dbReference type="ChEBI" id="CHEBI:49883"/>
        <label>2</label>
    </ligand>
</feature>
<dbReference type="GO" id="GO:0009055">
    <property type="term" value="F:electron transfer activity"/>
    <property type="evidence" value="ECO:0007669"/>
    <property type="project" value="InterPro"/>
</dbReference>
<evidence type="ECO:0000256" key="4">
    <source>
        <dbReference type="ARBA" id="ARBA00022519"/>
    </source>
</evidence>
<dbReference type="GO" id="GO:0046872">
    <property type="term" value="F:metal ion binding"/>
    <property type="evidence" value="ECO:0007669"/>
    <property type="project" value="UniProtKB-KW"/>
</dbReference>
<dbReference type="InterPro" id="IPR010207">
    <property type="entry name" value="Elect_transpt_cplx_RnfB/RsxB"/>
</dbReference>
<keyword evidence="6 12" id="KW-0677">Repeat</keyword>
<feature type="binding site" evidence="12 13">
    <location>
        <position position="49"/>
    </location>
    <ligand>
        <name>[4Fe-4S] cluster</name>
        <dbReference type="ChEBI" id="CHEBI:49883"/>
        <label>1</label>
    </ligand>
</feature>
<dbReference type="PROSITE" id="PS51656">
    <property type="entry name" value="4FE4S"/>
    <property type="match status" value="1"/>
</dbReference>
<evidence type="ECO:0000256" key="12">
    <source>
        <dbReference type="HAMAP-Rule" id="MF_00463"/>
    </source>
</evidence>
<reference evidence="17" key="1">
    <citation type="submission" date="2020-03" db="EMBL/GenBank/DDBJ databases">
        <title>Complete genome sequence of sulfur-oxidizing bacterium skT11.</title>
        <authorList>
            <person name="Kanda M."/>
            <person name="Kojima H."/>
            <person name="Fukui M."/>
        </authorList>
    </citation>
    <scope>NUCLEOTIDE SEQUENCE [LARGE SCALE GENOMIC DNA]</scope>
    <source>
        <strain evidence="17">skT11</strain>
    </source>
</reference>
<dbReference type="SUPFAM" id="SSF54862">
    <property type="entry name" value="4Fe-4S ferredoxins"/>
    <property type="match status" value="1"/>
</dbReference>
<dbReference type="Gene3D" id="1.10.15.40">
    <property type="entry name" value="Electron transport complex subunit B, putative Fe-S cluster"/>
    <property type="match status" value="1"/>
</dbReference>
<comment type="subunit">
    <text evidence="12">The complex is composed of six subunits: RnfA, RnfB, RnfC, RnfD, RnfE and RnfG.</text>
</comment>
<feature type="binding site" evidence="12 13">
    <location>
        <position position="116"/>
    </location>
    <ligand>
        <name>[4Fe-4S] cluster</name>
        <dbReference type="ChEBI" id="CHEBI:49883"/>
        <label>2</label>
    </ligand>
</feature>
<keyword evidence="8 12" id="KW-0249">Electron transport</keyword>
<keyword evidence="11 12" id="KW-0472">Membrane</keyword>
<feature type="binding site" evidence="12 13">
    <location>
        <position position="120"/>
    </location>
    <ligand>
        <name>[4Fe-4S] cluster</name>
        <dbReference type="ChEBI" id="CHEBI:49883"/>
        <label>3</label>
    </ligand>
</feature>
<feature type="binding site" evidence="12 13">
    <location>
        <position position="146"/>
    </location>
    <ligand>
        <name>[4Fe-4S] cluster</name>
        <dbReference type="ChEBI" id="CHEBI:49883"/>
        <label>3</label>
    </ligand>
</feature>
<dbReference type="Gene3D" id="3.30.70.20">
    <property type="match status" value="1"/>
</dbReference>
<dbReference type="PANTHER" id="PTHR42859">
    <property type="entry name" value="OXIDOREDUCTASE"/>
    <property type="match status" value="1"/>
</dbReference>
<evidence type="ECO:0000256" key="7">
    <source>
        <dbReference type="ARBA" id="ARBA00022967"/>
    </source>
</evidence>
<evidence type="ECO:0000256" key="13">
    <source>
        <dbReference type="PIRSR" id="PIRSR005784-1"/>
    </source>
</evidence>
<evidence type="ECO:0000256" key="2">
    <source>
        <dbReference type="ARBA" id="ARBA00022475"/>
    </source>
</evidence>
<evidence type="ECO:0000256" key="8">
    <source>
        <dbReference type="ARBA" id="ARBA00022982"/>
    </source>
</evidence>
<keyword evidence="1 12" id="KW-0813">Transport</keyword>
<feature type="binding site" evidence="12 13">
    <location>
        <position position="143"/>
    </location>
    <ligand>
        <name>[4Fe-4S] cluster</name>
        <dbReference type="ChEBI" id="CHEBI:49883"/>
        <label>3</label>
    </ligand>
</feature>
<name>A0A6F8VJ72_9PROT</name>
<feature type="domain" description="4Fe-4S ferredoxin-type" evidence="14">
    <location>
        <begin position="101"/>
        <end position="130"/>
    </location>
</feature>
<dbReference type="Proteomes" id="UP000502260">
    <property type="component" value="Chromosome"/>
</dbReference>
<dbReference type="Pfam" id="PF14697">
    <property type="entry name" value="Fer4_21"/>
    <property type="match status" value="1"/>
</dbReference>
<feature type="domain" description="4Fe-4S ferredoxin-type" evidence="14">
    <location>
        <begin position="131"/>
        <end position="160"/>
    </location>
</feature>
<proteinExistence type="inferred from homology"/>
<comment type="cofactor">
    <cofactor evidence="12 13">
        <name>[4Fe-4S] cluster</name>
        <dbReference type="ChEBI" id="CHEBI:49883"/>
    </cofactor>
    <text evidence="12 13">Binds 3 [4Fe-4S] clusters.</text>
</comment>
<keyword evidence="4 12" id="KW-0997">Cell inner membrane</keyword>
<dbReference type="InterPro" id="IPR017900">
    <property type="entry name" value="4Fe4S_Fe_S_CS"/>
</dbReference>
<keyword evidence="3 12" id="KW-0004">4Fe-4S</keyword>
<feature type="binding site" evidence="12 13">
    <location>
        <position position="150"/>
    </location>
    <ligand>
        <name>[4Fe-4S] cluster</name>
        <dbReference type="ChEBI" id="CHEBI:49883"/>
        <label>2</label>
    </ligand>
</feature>
<evidence type="ECO:0000256" key="6">
    <source>
        <dbReference type="ARBA" id="ARBA00022737"/>
    </source>
</evidence>
<dbReference type="AlphaFoldDB" id="A0A6F8VJ72"/>
<evidence type="ECO:0000256" key="1">
    <source>
        <dbReference type="ARBA" id="ARBA00022448"/>
    </source>
</evidence>
<feature type="binding site" evidence="12 13">
    <location>
        <position position="46"/>
    </location>
    <ligand>
        <name>[4Fe-4S] cluster</name>
        <dbReference type="ChEBI" id="CHEBI:49883"/>
        <label>1</label>
    </ligand>
</feature>
<dbReference type="HAMAP" id="MF_00463">
    <property type="entry name" value="RsxB_RnfB"/>
    <property type="match status" value="1"/>
</dbReference>
<feature type="binding site" evidence="12 13">
    <location>
        <position position="140"/>
    </location>
    <ligand>
        <name>[4Fe-4S] cluster</name>
        <dbReference type="ChEBI" id="CHEBI:49883"/>
        <label>3</label>
    </ligand>
</feature>
<dbReference type="EC" id="7.-.-.-" evidence="12"/>
<evidence type="ECO:0000256" key="10">
    <source>
        <dbReference type="ARBA" id="ARBA00023014"/>
    </source>
</evidence>